<dbReference type="AlphaFoldDB" id="A0A4R5F816"/>
<evidence type="ECO:0000313" key="8">
    <source>
        <dbReference type="Proteomes" id="UP000295136"/>
    </source>
</evidence>
<evidence type="ECO:0000256" key="2">
    <source>
        <dbReference type="ARBA" id="ARBA00022692"/>
    </source>
</evidence>
<evidence type="ECO:0000256" key="5">
    <source>
        <dbReference type="SAM" id="Phobius"/>
    </source>
</evidence>
<keyword evidence="4 5" id="KW-0472">Membrane</keyword>
<feature type="transmembrane region" description="Helical" evidence="5">
    <location>
        <begin position="50"/>
        <end position="66"/>
    </location>
</feature>
<organism evidence="7 8">
    <name type="scientific">Nonomuraea mesophila</name>
    <dbReference type="NCBI Taxonomy" id="2530382"/>
    <lineage>
        <taxon>Bacteria</taxon>
        <taxon>Bacillati</taxon>
        <taxon>Actinomycetota</taxon>
        <taxon>Actinomycetes</taxon>
        <taxon>Streptosporangiales</taxon>
        <taxon>Streptosporangiaceae</taxon>
        <taxon>Nonomuraea</taxon>
    </lineage>
</organism>
<evidence type="ECO:0000313" key="7">
    <source>
        <dbReference type="EMBL" id="TDE44035.1"/>
    </source>
</evidence>
<proteinExistence type="predicted"/>
<keyword evidence="8" id="KW-1185">Reference proteome</keyword>
<comment type="subcellular location">
    <subcellularLocation>
        <location evidence="1">Endomembrane system</location>
        <topology evidence="1">Multi-pass membrane protein</topology>
    </subcellularLocation>
</comment>
<evidence type="ECO:0000256" key="4">
    <source>
        <dbReference type="ARBA" id="ARBA00023136"/>
    </source>
</evidence>
<protein>
    <submittedName>
        <fullName evidence="7">DUF1232 domain-containing protein</fullName>
    </submittedName>
</protein>
<evidence type="ECO:0000256" key="3">
    <source>
        <dbReference type="ARBA" id="ARBA00022989"/>
    </source>
</evidence>
<gene>
    <name evidence="7" type="ORF">E1295_25805</name>
</gene>
<dbReference type="Pfam" id="PF06803">
    <property type="entry name" value="DUF1232"/>
    <property type="match status" value="1"/>
</dbReference>
<name>A0A4R5F816_9ACTN</name>
<comment type="caution">
    <text evidence="7">The sequence shown here is derived from an EMBL/GenBank/DDBJ whole genome shotgun (WGS) entry which is preliminary data.</text>
</comment>
<evidence type="ECO:0000256" key="1">
    <source>
        <dbReference type="ARBA" id="ARBA00004127"/>
    </source>
</evidence>
<feature type="transmembrane region" description="Helical" evidence="5">
    <location>
        <begin position="72"/>
        <end position="94"/>
    </location>
</feature>
<accession>A0A4R5F816</accession>
<dbReference type="InterPro" id="IPR010652">
    <property type="entry name" value="DUF1232"/>
</dbReference>
<sequence>MAKAARAAAAWRTYREVTKPGSPALMTRVRAIPRMIGAVMRGQYDGMGKGKLSLLALGVVYIVSPVDVLPDFLMLIGVADDFGVFLWLVASLLGESGRYVQHERSVIQSRVEGPVEGLEQA</sequence>
<reference evidence="7 8" key="1">
    <citation type="submission" date="2019-03" db="EMBL/GenBank/DDBJ databases">
        <title>Draft genome sequences of novel Actinobacteria.</title>
        <authorList>
            <person name="Sahin N."/>
            <person name="Ay H."/>
            <person name="Saygin H."/>
        </authorList>
    </citation>
    <scope>NUCLEOTIDE SEQUENCE [LARGE SCALE GENOMIC DNA]</scope>
    <source>
        <strain evidence="7 8">6K102</strain>
    </source>
</reference>
<evidence type="ECO:0000259" key="6">
    <source>
        <dbReference type="Pfam" id="PF06803"/>
    </source>
</evidence>
<dbReference type="Proteomes" id="UP000295136">
    <property type="component" value="Unassembled WGS sequence"/>
</dbReference>
<dbReference type="EMBL" id="SMLD01000074">
    <property type="protein sequence ID" value="TDE44035.1"/>
    <property type="molecule type" value="Genomic_DNA"/>
</dbReference>
<feature type="domain" description="DUF1232" evidence="6">
    <location>
        <begin position="54"/>
        <end position="87"/>
    </location>
</feature>
<dbReference type="GO" id="GO:0012505">
    <property type="term" value="C:endomembrane system"/>
    <property type="evidence" value="ECO:0007669"/>
    <property type="project" value="UniProtKB-SubCell"/>
</dbReference>
<keyword evidence="3 5" id="KW-1133">Transmembrane helix</keyword>
<keyword evidence="2 5" id="KW-0812">Transmembrane</keyword>